<reference evidence="2 3" key="1">
    <citation type="submission" date="2024-01" db="EMBL/GenBank/DDBJ databases">
        <title>Genome assemblies of Stephania.</title>
        <authorList>
            <person name="Yang L."/>
        </authorList>
    </citation>
    <scope>NUCLEOTIDE SEQUENCE [LARGE SCALE GENOMIC DNA]</scope>
    <source>
        <strain evidence="2">QJT</strain>
        <tissue evidence="2">Leaf</tissue>
    </source>
</reference>
<evidence type="ECO:0000259" key="1">
    <source>
        <dbReference type="PROSITE" id="PS50144"/>
    </source>
</evidence>
<organism evidence="2 3">
    <name type="scientific">Stephania japonica</name>
    <dbReference type="NCBI Taxonomy" id="461633"/>
    <lineage>
        <taxon>Eukaryota</taxon>
        <taxon>Viridiplantae</taxon>
        <taxon>Streptophyta</taxon>
        <taxon>Embryophyta</taxon>
        <taxon>Tracheophyta</taxon>
        <taxon>Spermatophyta</taxon>
        <taxon>Magnoliopsida</taxon>
        <taxon>Ranunculales</taxon>
        <taxon>Menispermaceae</taxon>
        <taxon>Menispermoideae</taxon>
        <taxon>Cissampelideae</taxon>
        <taxon>Stephania</taxon>
    </lineage>
</organism>
<dbReference type="PANTHER" id="PTHR46162">
    <property type="entry name" value="TRAF-LIKE FAMILY PROTEIN"/>
    <property type="match status" value="1"/>
</dbReference>
<sequence>MSEDSIEGVTISQRHAPPSHYIYKIQSFSLLLKNQIERCDSCDFDSGGYKWKLAFFPNGNSKKNVKDHISVYLILADTSSLSLGWEVNVMFKLFLLDQIRDQYLTIEESGGSCRKFHGMKTELGFTHLIPHTTFNNPSNGYLVDDTCVFGAEVFVYKSTGICGECLSMLKEAATFTYTWKIEEFSQLKKANFTSEPFTVGNYKWHVLLYPKGKENGNNHIALFLALSDSSTLAPEVKVYAKFKLRIRNQVDTRSTIVGEANHWFSQSKGHWGWSKMITLDTFNDKTKGFLIKDTCNVEADVTVLGIVTTLA</sequence>
<dbReference type="SUPFAM" id="SSF49599">
    <property type="entry name" value="TRAF domain-like"/>
    <property type="match status" value="2"/>
</dbReference>
<dbReference type="InterPro" id="IPR002083">
    <property type="entry name" value="MATH/TRAF_dom"/>
</dbReference>
<proteinExistence type="predicted"/>
<evidence type="ECO:0000313" key="2">
    <source>
        <dbReference type="EMBL" id="KAK9146445.1"/>
    </source>
</evidence>
<dbReference type="Gene3D" id="2.60.210.10">
    <property type="entry name" value="Apoptosis, Tumor Necrosis Factor Receptor Associated Protein 2, Chain A"/>
    <property type="match status" value="2"/>
</dbReference>
<name>A0AAP0K890_9MAGN</name>
<dbReference type="SMART" id="SM00061">
    <property type="entry name" value="MATH"/>
    <property type="match status" value="2"/>
</dbReference>
<protein>
    <recommendedName>
        <fullName evidence="1">MATH domain-containing protein</fullName>
    </recommendedName>
</protein>
<dbReference type="Pfam" id="PF22486">
    <property type="entry name" value="MATH_2"/>
    <property type="match status" value="2"/>
</dbReference>
<dbReference type="PROSITE" id="PS50144">
    <property type="entry name" value="MATH"/>
    <property type="match status" value="2"/>
</dbReference>
<accession>A0AAP0K890</accession>
<feature type="domain" description="MATH" evidence="1">
    <location>
        <begin position="174"/>
        <end position="301"/>
    </location>
</feature>
<evidence type="ECO:0000313" key="3">
    <source>
        <dbReference type="Proteomes" id="UP001417504"/>
    </source>
</evidence>
<dbReference type="AlphaFoldDB" id="A0AAP0K890"/>
<feature type="domain" description="MATH" evidence="1">
    <location>
        <begin position="18"/>
        <end position="153"/>
    </location>
</feature>
<dbReference type="EMBL" id="JBBNAE010000002">
    <property type="protein sequence ID" value="KAK9146445.1"/>
    <property type="molecule type" value="Genomic_DNA"/>
</dbReference>
<keyword evidence="3" id="KW-1185">Reference proteome</keyword>
<dbReference type="InterPro" id="IPR008974">
    <property type="entry name" value="TRAF-like"/>
</dbReference>
<gene>
    <name evidence="2" type="ORF">Sjap_006348</name>
</gene>
<comment type="caution">
    <text evidence="2">The sequence shown here is derived from an EMBL/GenBank/DDBJ whole genome shotgun (WGS) entry which is preliminary data.</text>
</comment>
<dbReference type="CDD" id="cd00121">
    <property type="entry name" value="MATH"/>
    <property type="match status" value="2"/>
</dbReference>
<dbReference type="Proteomes" id="UP001417504">
    <property type="component" value="Unassembled WGS sequence"/>
</dbReference>
<dbReference type="PANTHER" id="PTHR46162:SF2">
    <property type="entry name" value="ANKYRIN REPEAT-CONTAINING PROTEIN-RELATED"/>
    <property type="match status" value="1"/>
</dbReference>